<feature type="transmembrane region" description="Helical" evidence="5">
    <location>
        <begin position="363"/>
        <end position="388"/>
    </location>
</feature>
<feature type="transmembrane region" description="Helical" evidence="5">
    <location>
        <begin position="29"/>
        <end position="52"/>
    </location>
</feature>
<reference evidence="7 8" key="1">
    <citation type="submission" date="2024-03" db="EMBL/GenBank/DDBJ databases">
        <title>Draft genome sequence of Pseudonocardia tropica JCM 19149.</title>
        <authorList>
            <person name="Butdee W."/>
            <person name="Duangmal K."/>
        </authorList>
    </citation>
    <scope>NUCLEOTIDE SEQUENCE [LARGE SCALE GENOMIC DNA]</scope>
    <source>
        <strain evidence="7 8">JCM 19149</strain>
    </source>
</reference>
<dbReference type="Proteomes" id="UP001464923">
    <property type="component" value="Unassembled WGS sequence"/>
</dbReference>
<dbReference type="PROSITE" id="PS00216">
    <property type="entry name" value="SUGAR_TRANSPORT_1"/>
    <property type="match status" value="1"/>
</dbReference>
<dbReference type="PANTHER" id="PTHR23508:SF10">
    <property type="entry name" value="CARBOXYLIC ACID TRANSPORTER PROTEIN HOMOLOG"/>
    <property type="match status" value="1"/>
</dbReference>
<dbReference type="Gene3D" id="1.20.1250.20">
    <property type="entry name" value="MFS general substrate transporter like domains"/>
    <property type="match status" value="1"/>
</dbReference>
<evidence type="ECO:0000313" key="8">
    <source>
        <dbReference type="Proteomes" id="UP001464923"/>
    </source>
</evidence>
<keyword evidence="2 5" id="KW-0812">Transmembrane</keyword>
<comment type="caution">
    <text evidence="7">The sequence shown here is derived from an EMBL/GenBank/DDBJ whole genome shotgun (WGS) entry which is preliminary data.</text>
</comment>
<comment type="subcellular location">
    <subcellularLocation>
        <location evidence="1">Cell membrane</location>
        <topology evidence="1">Multi-pass membrane protein</topology>
    </subcellularLocation>
</comment>
<keyword evidence="4 5" id="KW-0472">Membrane</keyword>
<evidence type="ECO:0000256" key="5">
    <source>
        <dbReference type="SAM" id="Phobius"/>
    </source>
</evidence>
<feature type="transmembrane region" description="Helical" evidence="5">
    <location>
        <begin position="394"/>
        <end position="415"/>
    </location>
</feature>
<feature type="transmembrane region" description="Helical" evidence="5">
    <location>
        <begin position="94"/>
        <end position="114"/>
    </location>
</feature>
<feature type="transmembrane region" description="Helical" evidence="5">
    <location>
        <begin position="305"/>
        <end position="323"/>
    </location>
</feature>
<feature type="transmembrane region" description="Helical" evidence="5">
    <location>
        <begin position="241"/>
        <end position="261"/>
    </location>
</feature>
<evidence type="ECO:0000256" key="3">
    <source>
        <dbReference type="ARBA" id="ARBA00022989"/>
    </source>
</evidence>
<dbReference type="InterPro" id="IPR005829">
    <property type="entry name" value="Sugar_transporter_CS"/>
</dbReference>
<proteinExistence type="predicted"/>
<dbReference type="CDD" id="cd17365">
    <property type="entry name" value="MFS_PcaK_like"/>
    <property type="match status" value="1"/>
</dbReference>
<evidence type="ECO:0000259" key="6">
    <source>
        <dbReference type="PROSITE" id="PS50850"/>
    </source>
</evidence>
<evidence type="ECO:0000256" key="1">
    <source>
        <dbReference type="ARBA" id="ARBA00004651"/>
    </source>
</evidence>
<keyword evidence="8" id="KW-1185">Reference proteome</keyword>
<feature type="transmembrane region" description="Helical" evidence="5">
    <location>
        <begin position="267"/>
        <end position="293"/>
    </location>
</feature>
<protein>
    <submittedName>
        <fullName evidence="7">Aromatic acid/H+ symport family MFS transporter</fullName>
    </submittedName>
</protein>
<feature type="transmembrane region" description="Helical" evidence="5">
    <location>
        <begin position="184"/>
        <end position="202"/>
    </location>
</feature>
<dbReference type="EMBL" id="JBEDNP010000013">
    <property type="protein sequence ID" value="MEQ3541272.1"/>
    <property type="molecule type" value="Genomic_DNA"/>
</dbReference>
<evidence type="ECO:0000256" key="2">
    <source>
        <dbReference type="ARBA" id="ARBA00022692"/>
    </source>
</evidence>
<feature type="transmembrane region" description="Helical" evidence="5">
    <location>
        <begin position="160"/>
        <end position="178"/>
    </location>
</feature>
<dbReference type="PROSITE" id="PS50850">
    <property type="entry name" value="MFS"/>
    <property type="match status" value="1"/>
</dbReference>
<dbReference type="InterPro" id="IPR036259">
    <property type="entry name" value="MFS_trans_sf"/>
</dbReference>
<feature type="transmembrane region" description="Helical" evidence="5">
    <location>
        <begin position="120"/>
        <end position="140"/>
    </location>
</feature>
<accession>A0ABV1JZ91</accession>
<keyword evidence="3 5" id="KW-1133">Transmembrane helix</keyword>
<dbReference type="InterPro" id="IPR020846">
    <property type="entry name" value="MFS_dom"/>
</dbReference>
<feature type="transmembrane region" description="Helical" evidence="5">
    <location>
        <begin position="64"/>
        <end position="82"/>
    </location>
</feature>
<gene>
    <name evidence="7" type="ORF">WHI96_20870</name>
</gene>
<dbReference type="InterPro" id="IPR011701">
    <property type="entry name" value="MFS"/>
</dbReference>
<dbReference type="SUPFAM" id="SSF103473">
    <property type="entry name" value="MFS general substrate transporter"/>
    <property type="match status" value="1"/>
</dbReference>
<dbReference type="RefSeq" id="WP_345641723.1">
    <property type="nucleotide sequence ID" value="NZ_BAABLY010000007.1"/>
</dbReference>
<name>A0ABV1JZ91_9PSEU</name>
<dbReference type="Pfam" id="PF07690">
    <property type="entry name" value="MFS_1"/>
    <property type="match status" value="1"/>
</dbReference>
<dbReference type="PANTHER" id="PTHR23508">
    <property type="entry name" value="CARBOXYLIC ACID TRANSPORTER PROTEIN HOMOLOG"/>
    <property type="match status" value="1"/>
</dbReference>
<feature type="domain" description="Major facilitator superfamily (MFS) profile" evidence="6">
    <location>
        <begin position="26"/>
        <end position="418"/>
    </location>
</feature>
<evidence type="ECO:0000256" key="4">
    <source>
        <dbReference type="ARBA" id="ARBA00023136"/>
    </source>
</evidence>
<feature type="transmembrane region" description="Helical" evidence="5">
    <location>
        <begin position="329"/>
        <end position="351"/>
    </location>
</feature>
<evidence type="ECO:0000313" key="7">
    <source>
        <dbReference type="EMBL" id="MEQ3541272.1"/>
    </source>
</evidence>
<sequence length="421" mass="42666">MAQTSRPDPARGPTTAPDVVRHGGRVAPLCWAAVALEGFDLVVLGVVLPSLLEEPSWGLTPATASLVSTAGLLGVMVGALSAGPLADLVGRRRAMLATVVAFSVLTLLCAVATGPWTFGALRFLAGLGLGGVLPVALAMVNEHSRPGRGGSATTTLMTGYHVGAVATSLLGILVIPVWGWRPMFVLGALPAVVLVPLLARYLPDTLPAGARAAAAPAGPAGPGSRNPVAQLVRDGYLRSSVAFWVASFMGLLLVYGLNTWLPQIMRVAGYGLDAALAQLLVLNVGAIVGLLVAGRVADRTGLRTATVGWFVAGAVFLALLAVPLPGGGIYVSVLLAGVFVFSSQVLVYAFVSRHYPDHARASALGAASGIGRLGAICGPLLGGVLLTAGLAHPWGFFAFGAVAALGALAVLAVPADRRVTG</sequence>
<organism evidence="7 8">
    <name type="scientific">Pseudonocardia tropica</name>
    <dbReference type="NCBI Taxonomy" id="681289"/>
    <lineage>
        <taxon>Bacteria</taxon>
        <taxon>Bacillati</taxon>
        <taxon>Actinomycetota</taxon>
        <taxon>Actinomycetes</taxon>
        <taxon>Pseudonocardiales</taxon>
        <taxon>Pseudonocardiaceae</taxon>
        <taxon>Pseudonocardia</taxon>
    </lineage>
</organism>